<evidence type="ECO:0000256" key="1">
    <source>
        <dbReference type="SAM" id="MobiDB-lite"/>
    </source>
</evidence>
<dbReference type="OrthoDB" id="10556556at2759"/>
<dbReference type="EMBL" id="JABANP010000225">
    <property type="protein sequence ID" value="KAF4686351.1"/>
    <property type="molecule type" value="Genomic_DNA"/>
</dbReference>
<dbReference type="Proteomes" id="UP000541610">
    <property type="component" value="Unassembled WGS sequence"/>
</dbReference>
<reference evidence="2 3" key="1">
    <citation type="submission" date="2020-04" db="EMBL/GenBank/DDBJ databases">
        <title>Perkinsus olseni comparative genomics.</title>
        <authorList>
            <person name="Bogema D.R."/>
        </authorList>
    </citation>
    <scope>NUCLEOTIDE SEQUENCE [LARGE SCALE GENOMIC DNA]</scope>
    <source>
        <strain evidence="2">00978-12</strain>
    </source>
</reference>
<evidence type="ECO:0000313" key="2">
    <source>
        <dbReference type="EMBL" id="KAF4686351.1"/>
    </source>
</evidence>
<feature type="compositionally biased region" description="Low complexity" evidence="1">
    <location>
        <begin position="93"/>
        <end position="106"/>
    </location>
</feature>
<comment type="caution">
    <text evidence="2">The sequence shown here is derived from an EMBL/GenBank/DDBJ whole genome shotgun (WGS) entry which is preliminary data.</text>
</comment>
<proteinExistence type="predicted"/>
<feature type="compositionally biased region" description="Basic and acidic residues" evidence="1">
    <location>
        <begin position="28"/>
        <end position="41"/>
    </location>
</feature>
<accession>A0A7J6NTI2</accession>
<sequence>MVMPRERNERGQFISSRHNAPGTVLPADTRDSGNNDRRQEEASPSQEAGRAGMENGGLLDGPTSTSPSFTNRPVLPPTIKSGLGNDPKTTAHSSPGWYSPSGSPLGLRNYSGPLDRPELEKIVGDAVRFETGRKPGANRGERDENLGQDAATDYYDTKATAALAPASYAINEDIDITDANKVAKAWKSSDI</sequence>
<feature type="compositionally biased region" description="Basic and acidic residues" evidence="1">
    <location>
        <begin position="1"/>
        <end position="10"/>
    </location>
</feature>
<name>A0A7J6NTI2_PEROL</name>
<gene>
    <name evidence="2" type="ORF">FOZ60_005361</name>
</gene>
<feature type="compositionally biased region" description="Polar residues" evidence="1">
    <location>
        <begin position="62"/>
        <end position="71"/>
    </location>
</feature>
<organism evidence="2 3">
    <name type="scientific">Perkinsus olseni</name>
    <name type="common">Perkinsus atlanticus</name>
    <dbReference type="NCBI Taxonomy" id="32597"/>
    <lineage>
        <taxon>Eukaryota</taxon>
        <taxon>Sar</taxon>
        <taxon>Alveolata</taxon>
        <taxon>Perkinsozoa</taxon>
        <taxon>Perkinsea</taxon>
        <taxon>Perkinsida</taxon>
        <taxon>Perkinsidae</taxon>
        <taxon>Perkinsus</taxon>
    </lineage>
</organism>
<dbReference type="AlphaFoldDB" id="A0A7J6NTI2"/>
<feature type="region of interest" description="Disordered" evidence="1">
    <location>
        <begin position="1"/>
        <end position="115"/>
    </location>
</feature>
<evidence type="ECO:0000313" key="3">
    <source>
        <dbReference type="Proteomes" id="UP000541610"/>
    </source>
</evidence>
<protein>
    <submittedName>
        <fullName evidence="2">Uncharacterized protein</fullName>
    </submittedName>
</protein>